<dbReference type="STRING" id="1802701.A3A33_03650"/>
<keyword evidence="2 9" id="KW-0436">Ligase</keyword>
<keyword evidence="6 9" id="KW-0648">Protein biosynthesis</keyword>
<evidence type="ECO:0000256" key="7">
    <source>
        <dbReference type="ARBA" id="ARBA00023146"/>
    </source>
</evidence>
<dbReference type="InterPro" id="IPR009080">
    <property type="entry name" value="tRNAsynth_Ia_anticodon-bd"/>
</dbReference>
<dbReference type="FunFam" id="3.40.50.620:FF:000003">
    <property type="entry name" value="Leucine--tRNA ligase"/>
    <property type="match status" value="1"/>
</dbReference>
<dbReference type="Pfam" id="PF09334">
    <property type="entry name" value="tRNA-synt_1g"/>
    <property type="match status" value="1"/>
</dbReference>
<comment type="similarity">
    <text evidence="1 9">Belongs to the class-I aminoacyl-tRNA synthetase family.</text>
</comment>
<evidence type="ECO:0000256" key="5">
    <source>
        <dbReference type="ARBA" id="ARBA00022840"/>
    </source>
</evidence>
<dbReference type="GO" id="GO:0006429">
    <property type="term" value="P:leucyl-tRNA aminoacylation"/>
    <property type="evidence" value="ECO:0007669"/>
    <property type="project" value="UniProtKB-UniRule"/>
</dbReference>
<reference evidence="11 12" key="1">
    <citation type="journal article" date="2016" name="Nat. Commun.">
        <title>Thousands of microbial genomes shed light on interconnected biogeochemical processes in an aquifer system.</title>
        <authorList>
            <person name="Anantharaman K."/>
            <person name="Brown C.T."/>
            <person name="Hug L.A."/>
            <person name="Sharon I."/>
            <person name="Castelle C.J."/>
            <person name="Probst A.J."/>
            <person name="Thomas B.C."/>
            <person name="Singh A."/>
            <person name="Wilkins M.J."/>
            <person name="Karaoz U."/>
            <person name="Brodie E.L."/>
            <person name="Williams K.H."/>
            <person name="Hubbard S.S."/>
            <person name="Banfield J.F."/>
        </authorList>
    </citation>
    <scope>NUCLEOTIDE SEQUENCE [LARGE SCALE GENOMIC DNA]</scope>
</reference>
<evidence type="ECO:0000313" key="11">
    <source>
        <dbReference type="EMBL" id="OGN29286.1"/>
    </source>
</evidence>
<dbReference type="Gene3D" id="1.10.730.10">
    <property type="entry name" value="Isoleucyl-tRNA Synthetase, Domain 1"/>
    <property type="match status" value="1"/>
</dbReference>
<organism evidence="11 12">
    <name type="scientific">Candidatus Yanofskybacteria bacterium RIFCSPLOWO2_01_FULL_49_25</name>
    <dbReference type="NCBI Taxonomy" id="1802701"/>
    <lineage>
        <taxon>Bacteria</taxon>
        <taxon>Candidatus Yanofskyibacteriota</taxon>
    </lineage>
</organism>
<evidence type="ECO:0000256" key="4">
    <source>
        <dbReference type="ARBA" id="ARBA00022801"/>
    </source>
</evidence>
<dbReference type="InterPro" id="IPR029058">
    <property type="entry name" value="AB_hydrolase_fold"/>
</dbReference>
<dbReference type="Gene3D" id="3.40.50.620">
    <property type="entry name" value="HUPs"/>
    <property type="match status" value="2"/>
</dbReference>
<feature type="short sequence motif" description="'KMSKS' region" evidence="9">
    <location>
        <begin position="932"/>
        <end position="936"/>
    </location>
</feature>
<evidence type="ECO:0000256" key="9">
    <source>
        <dbReference type="HAMAP-Rule" id="MF_00049"/>
    </source>
</evidence>
<evidence type="ECO:0000313" key="12">
    <source>
        <dbReference type="Proteomes" id="UP000179047"/>
    </source>
</evidence>
<dbReference type="SUPFAM" id="SSF47323">
    <property type="entry name" value="Anticodon-binding domain of a subclass of class I aminoacyl-tRNA synthetases"/>
    <property type="match status" value="1"/>
</dbReference>
<dbReference type="InterPro" id="IPR014729">
    <property type="entry name" value="Rossmann-like_a/b/a_fold"/>
</dbReference>
<comment type="caution">
    <text evidence="11">The sequence shown here is derived from an EMBL/GenBank/DDBJ whole genome shotgun (WGS) entry which is preliminary data.</text>
</comment>
<dbReference type="PANTHER" id="PTHR43740">
    <property type="entry name" value="LEUCYL-TRNA SYNTHETASE"/>
    <property type="match status" value="1"/>
</dbReference>
<dbReference type="Pfam" id="PF00293">
    <property type="entry name" value="NUDIX"/>
    <property type="match status" value="1"/>
</dbReference>
<dbReference type="InterPro" id="IPR002300">
    <property type="entry name" value="aa-tRNA-synth_Ia"/>
</dbReference>
<evidence type="ECO:0000256" key="2">
    <source>
        <dbReference type="ARBA" id="ARBA00022598"/>
    </source>
</evidence>
<dbReference type="GO" id="GO:0005524">
    <property type="term" value="F:ATP binding"/>
    <property type="evidence" value="ECO:0007669"/>
    <property type="project" value="UniProtKB-UniRule"/>
</dbReference>
<keyword evidence="4" id="KW-0378">Hydrolase</keyword>
<dbReference type="PANTHER" id="PTHR43740:SF2">
    <property type="entry name" value="LEUCINE--TRNA LIGASE, MITOCHONDRIAL"/>
    <property type="match status" value="1"/>
</dbReference>
<evidence type="ECO:0000256" key="6">
    <source>
        <dbReference type="ARBA" id="ARBA00022917"/>
    </source>
</evidence>
<protein>
    <recommendedName>
        <fullName evidence="9">Leucine--tRNA ligase</fullName>
        <ecNumber evidence="9">6.1.1.4</ecNumber>
    </recommendedName>
    <alternativeName>
        <fullName evidence="9">Leucyl-tRNA synthetase</fullName>
        <shortName evidence="9">LeuRS</shortName>
    </alternativeName>
</protein>
<dbReference type="GO" id="GO:0005829">
    <property type="term" value="C:cytosol"/>
    <property type="evidence" value="ECO:0007669"/>
    <property type="project" value="TreeGrafter"/>
</dbReference>
<evidence type="ECO:0000256" key="8">
    <source>
        <dbReference type="ARBA" id="ARBA00047469"/>
    </source>
</evidence>
<keyword evidence="3 9" id="KW-0547">Nucleotide-binding</keyword>
<keyword evidence="5 9" id="KW-0067">ATP-binding</keyword>
<name>A0A1F8GXA0_9BACT</name>
<dbReference type="Pfam" id="PF06821">
    <property type="entry name" value="Ser_hydrolase"/>
    <property type="match status" value="1"/>
</dbReference>
<dbReference type="PRINTS" id="PR00985">
    <property type="entry name" value="TRNASYNTHLEU"/>
</dbReference>
<dbReference type="EMBL" id="MGKP01000008">
    <property type="protein sequence ID" value="OGN29286.1"/>
    <property type="molecule type" value="Genomic_DNA"/>
</dbReference>
<dbReference type="InterPro" id="IPR002302">
    <property type="entry name" value="Leu-tRNA-ligase"/>
</dbReference>
<dbReference type="AlphaFoldDB" id="A0A1F8GXA0"/>
<dbReference type="InterPro" id="IPR000086">
    <property type="entry name" value="NUDIX_hydrolase_dom"/>
</dbReference>
<dbReference type="PROSITE" id="PS51462">
    <property type="entry name" value="NUDIX"/>
    <property type="match status" value="1"/>
</dbReference>
<accession>A0A1F8GXA0</accession>
<keyword evidence="7 9" id="KW-0030">Aminoacyl-tRNA synthetase</keyword>
<dbReference type="SUPFAM" id="SSF50677">
    <property type="entry name" value="ValRS/IleRS/LeuRS editing domain"/>
    <property type="match status" value="1"/>
</dbReference>
<dbReference type="CDD" id="cd07958">
    <property type="entry name" value="Anticodon_Ia_Leu_BEm"/>
    <property type="match status" value="1"/>
</dbReference>
<dbReference type="InterPro" id="IPR020084">
    <property type="entry name" value="NUDIX_hydrolase_CS"/>
</dbReference>
<dbReference type="InterPro" id="IPR010662">
    <property type="entry name" value="RBBP9/YdeN"/>
</dbReference>
<dbReference type="InterPro" id="IPR025709">
    <property type="entry name" value="Leu_tRNA-synth_edit"/>
</dbReference>
<dbReference type="CDD" id="cd00812">
    <property type="entry name" value="LeuRS_core"/>
    <property type="match status" value="1"/>
</dbReference>
<dbReference type="SUPFAM" id="SSF53474">
    <property type="entry name" value="alpha/beta-Hydrolases"/>
    <property type="match status" value="1"/>
</dbReference>
<dbReference type="EC" id="6.1.1.4" evidence="9"/>
<comment type="catalytic activity">
    <reaction evidence="8 9">
        <text>tRNA(Leu) + L-leucine + ATP = L-leucyl-tRNA(Leu) + AMP + diphosphate</text>
        <dbReference type="Rhea" id="RHEA:11688"/>
        <dbReference type="Rhea" id="RHEA-COMP:9613"/>
        <dbReference type="Rhea" id="RHEA-COMP:9622"/>
        <dbReference type="ChEBI" id="CHEBI:30616"/>
        <dbReference type="ChEBI" id="CHEBI:33019"/>
        <dbReference type="ChEBI" id="CHEBI:57427"/>
        <dbReference type="ChEBI" id="CHEBI:78442"/>
        <dbReference type="ChEBI" id="CHEBI:78494"/>
        <dbReference type="ChEBI" id="CHEBI:456215"/>
        <dbReference type="EC" id="6.1.1.4"/>
    </reaction>
</comment>
<gene>
    <name evidence="9" type="primary">leuS</name>
    <name evidence="11" type="ORF">A3A33_03650</name>
</gene>
<dbReference type="GO" id="GO:0002161">
    <property type="term" value="F:aminoacyl-tRNA deacylase activity"/>
    <property type="evidence" value="ECO:0007669"/>
    <property type="project" value="InterPro"/>
</dbReference>
<feature type="short sequence motif" description="'HIGH' region" evidence="9">
    <location>
        <begin position="42"/>
        <end position="52"/>
    </location>
</feature>
<evidence type="ECO:0000259" key="10">
    <source>
        <dbReference type="PROSITE" id="PS51462"/>
    </source>
</evidence>
<feature type="domain" description="Nudix hydrolase" evidence="10">
    <location>
        <begin position="378"/>
        <end position="517"/>
    </location>
</feature>
<dbReference type="GO" id="GO:0004823">
    <property type="term" value="F:leucine-tRNA ligase activity"/>
    <property type="evidence" value="ECO:0007669"/>
    <property type="project" value="UniProtKB-UniRule"/>
</dbReference>
<dbReference type="InterPro" id="IPR013155">
    <property type="entry name" value="M/V/L/I-tRNA-synth_anticd-bd"/>
</dbReference>
<dbReference type="PROSITE" id="PS00893">
    <property type="entry name" value="NUDIX_BOX"/>
    <property type="match status" value="1"/>
</dbReference>
<keyword evidence="9" id="KW-0963">Cytoplasm</keyword>
<dbReference type="Pfam" id="PF00133">
    <property type="entry name" value="tRNA-synt_1"/>
    <property type="match status" value="1"/>
</dbReference>
<dbReference type="SUPFAM" id="SSF52374">
    <property type="entry name" value="Nucleotidylyl transferase"/>
    <property type="match status" value="1"/>
</dbReference>
<dbReference type="InterPro" id="IPR015413">
    <property type="entry name" value="Methionyl/Leucyl_tRNA_Synth"/>
</dbReference>
<dbReference type="SUPFAM" id="SSF55811">
    <property type="entry name" value="Nudix"/>
    <property type="match status" value="1"/>
</dbReference>
<dbReference type="InterPro" id="IPR015797">
    <property type="entry name" value="NUDIX_hydrolase-like_dom_sf"/>
</dbReference>
<comment type="subcellular location">
    <subcellularLocation>
        <location evidence="9">Cytoplasm</location>
    </subcellularLocation>
</comment>
<evidence type="ECO:0000256" key="1">
    <source>
        <dbReference type="ARBA" id="ARBA00005594"/>
    </source>
</evidence>
<dbReference type="Pfam" id="PF08264">
    <property type="entry name" value="Anticodon_1"/>
    <property type="match status" value="1"/>
</dbReference>
<dbReference type="Pfam" id="PF13603">
    <property type="entry name" value="tRNA-synt_1_2"/>
    <property type="match status" value="1"/>
</dbReference>
<dbReference type="HAMAP" id="MF_00049_B">
    <property type="entry name" value="Leu_tRNA_synth_B"/>
    <property type="match status" value="1"/>
</dbReference>
<sequence>MKKYDPSTIEKKWQKYWETEKLFVTKDHVEGEENFYKLVEFPYPSGNLHMGHWYSYSVPDIYARYKKMRGYNVLYPFGYDAFGLPAENAAIKNNVQPADWTKKNIATMTKQMKSMGAMFDWSRMVSTIDPDYYRWTQWIFLQFYKAGLAYRAKTLVNWCPKDKTVLANEQVLDGKCDRCGSDVEQREREQWMYKITKYADQLLEGLDRVDWPEVTKTAQKNWIGKSEGAEISFRLTDIAGQEDEKHSVTVFTTRPDTIFGATFLVISPELAKKWLVVGWKSSEPVMRYIETALKKRELDRMEEKEKTGIFAEIYAINPANQERIPVWIADYVLGSYGTGAIMAVPAHDERDFEFAKKYSLPIREVVVQKFGEERKDAVRRDGVAAVVTRPSDNKVLVLWNRATNEWRLVSGGYDEGEGDIETLKREMREETGYINFEIKEYIGQIFTNYFVPERNVYRTRYHKGYHVHLLSGEAIPQKPDGFEDFELHWLDPQDAIVKKDSIINQDNEAEFIKRFVNPKLQCYTGEGRLVNSGVFDGMDSEQAKWKIVKSLNQESNTTVLIVHGCPGDKESTMDLSRRSYDKHWMPWTRSQLDSLGVPAEIILMPQPWAPSYEVWKKEFEKQKITEDTILIGHSCGCAFLTHWLGETKIKIKALILVAPWKVIADKHTITPERQGVFEKFYGFEIDPSIKERVGTILYFTSDTERKGGKESLEIYHNALGGRIISIPNRGHFITEDMKTDEFPELLQESGKYIVAQKKATYRLRDWILSRQRYWGTPIPMIVCEKCGYQPVAEEELPVKLPKLENYLPADDGSSPLARAEKWVKTKCPNCGGKAKRETDTMDVFLDSSWYYLRYPSMHAEDAKTGKVPWNKELTKQWLPVDLYTGGPEHNTMHLLYSRFFIKALHELGLVDFDEPFTMRRNHGIVLGPNGQKMSKSKGNVIDPDKEVAQYGADTVRMFLAFLGPYDTFNGPWDPRGIVGVRRFLDRVWKLADRCSANRVTQNVRSEIDKKLHQAIKKIGEDIEKLHFNTAISESMKLLNEFESSSSQLTADNLELFLKLLAPFAPHITEELWQNLRQSASSPRDSASIHLESWPIYDPALIKEDTVTIAVQVGGKTRATIQVPTDSTEEVIAETAKTDTRVEKHLSGQAIKKTIFVKNKLINFVV</sequence>
<feature type="binding site" evidence="9">
    <location>
        <position position="935"/>
    </location>
    <ligand>
        <name>ATP</name>
        <dbReference type="ChEBI" id="CHEBI:30616"/>
    </ligand>
</feature>
<evidence type="ECO:0000256" key="3">
    <source>
        <dbReference type="ARBA" id="ARBA00022741"/>
    </source>
</evidence>
<dbReference type="InterPro" id="IPR009008">
    <property type="entry name" value="Val/Leu/Ile-tRNA-synth_edit"/>
</dbReference>
<dbReference type="Proteomes" id="UP000179047">
    <property type="component" value="Unassembled WGS sequence"/>
</dbReference>
<dbReference type="FunFam" id="1.10.730.10:FF:000011">
    <property type="entry name" value="Leucine--tRNA ligase chloroplastic/mitochondrial"/>
    <property type="match status" value="1"/>
</dbReference>
<dbReference type="Gene3D" id="3.90.740.10">
    <property type="entry name" value="Valyl/Leucyl/Isoleucyl-tRNA synthetase, editing domain"/>
    <property type="match status" value="2"/>
</dbReference>
<proteinExistence type="inferred from homology"/>